<name>A0A518DMX2_9BACT</name>
<keyword evidence="1" id="KW-1133">Transmembrane helix</keyword>
<protein>
    <submittedName>
        <fullName evidence="2">Uncharacterized protein</fullName>
    </submittedName>
</protein>
<dbReference type="AlphaFoldDB" id="A0A518DMX2"/>
<sequence>MSFPRYRRGLTLVELLVSTSLSLIIIYAVVHVFGEVGREISASRSLIEMSGATRNTRDRLDRDLATISVPVRPWPELSAAAGYFEYIEFSESDKVGFNRESTLGDTDDVLMFTAYSPEEPFVGQILGTPALQSNGRFLVTGTTPTIIEAYAAEIIYWTSFNDSNGNGVLDTFDPTGSQIPERMKLHRRVLLVRPDFDFPTGVSTNFYQNNDVSVRRAPGSTNVIANSLADLTQRENRFAHDIRFLTGGAAPAFPAELTRGMLTALELAGTRQGEDVIAAEISAFDVQAFDPLVPVLRKTMTDGSFVAITPNDPGYAAPTPATTTVLGEYVNLGFGFGVGSHFSGAVNNRSQLTRPTYDTWSWHYEADGVDQDGDGLIDEGTNHLDDEWNGSNHSVNVASGGSTGVFGIDDETERETSPPYPVPLRGIRVTVRMVEHDSQQVRQIAVAQNFVPK</sequence>
<keyword evidence="1" id="KW-0472">Membrane</keyword>
<dbReference type="KEGG" id="lcre:Pla8534_09510"/>
<keyword evidence="1" id="KW-0812">Transmembrane</keyword>
<accession>A0A518DMX2</accession>
<keyword evidence="3" id="KW-1185">Reference proteome</keyword>
<evidence type="ECO:0000313" key="2">
    <source>
        <dbReference type="EMBL" id="QDU93172.1"/>
    </source>
</evidence>
<evidence type="ECO:0000256" key="1">
    <source>
        <dbReference type="SAM" id="Phobius"/>
    </source>
</evidence>
<dbReference type="OrthoDB" id="231157at2"/>
<feature type="transmembrane region" description="Helical" evidence="1">
    <location>
        <begin position="12"/>
        <end position="34"/>
    </location>
</feature>
<reference evidence="2 3" key="1">
    <citation type="submission" date="2019-02" db="EMBL/GenBank/DDBJ databases">
        <title>Deep-cultivation of Planctomycetes and their phenomic and genomic characterization uncovers novel biology.</title>
        <authorList>
            <person name="Wiegand S."/>
            <person name="Jogler M."/>
            <person name="Boedeker C."/>
            <person name="Pinto D."/>
            <person name="Vollmers J."/>
            <person name="Rivas-Marin E."/>
            <person name="Kohn T."/>
            <person name="Peeters S.H."/>
            <person name="Heuer A."/>
            <person name="Rast P."/>
            <person name="Oberbeckmann S."/>
            <person name="Bunk B."/>
            <person name="Jeske O."/>
            <person name="Meyerdierks A."/>
            <person name="Storesund J.E."/>
            <person name="Kallscheuer N."/>
            <person name="Luecker S."/>
            <person name="Lage O.M."/>
            <person name="Pohl T."/>
            <person name="Merkel B.J."/>
            <person name="Hornburger P."/>
            <person name="Mueller R.-W."/>
            <person name="Bruemmer F."/>
            <person name="Labrenz M."/>
            <person name="Spormann A.M."/>
            <person name="Op den Camp H."/>
            <person name="Overmann J."/>
            <person name="Amann R."/>
            <person name="Jetten M.S.M."/>
            <person name="Mascher T."/>
            <person name="Medema M.H."/>
            <person name="Devos D.P."/>
            <person name="Kaster A.-K."/>
            <person name="Ovreas L."/>
            <person name="Rohde M."/>
            <person name="Galperin M.Y."/>
            <person name="Jogler C."/>
        </authorList>
    </citation>
    <scope>NUCLEOTIDE SEQUENCE [LARGE SCALE GENOMIC DNA]</scope>
    <source>
        <strain evidence="2 3">Pla85_3_4</strain>
    </source>
</reference>
<dbReference type="Proteomes" id="UP000317648">
    <property type="component" value="Chromosome"/>
</dbReference>
<evidence type="ECO:0000313" key="3">
    <source>
        <dbReference type="Proteomes" id="UP000317648"/>
    </source>
</evidence>
<organism evidence="2 3">
    <name type="scientific">Lignipirellula cremea</name>
    <dbReference type="NCBI Taxonomy" id="2528010"/>
    <lineage>
        <taxon>Bacteria</taxon>
        <taxon>Pseudomonadati</taxon>
        <taxon>Planctomycetota</taxon>
        <taxon>Planctomycetia</taxon>
        <taxon>Pirellulales</taxon>
        <taxon>Pirellulaceae</taxon>
        <taxon>Lignipirellula</taxon>
    </lineage>
</organism>
<dbReference type="RefSeq" id="WP_145049746.1">
    <property type="nucleotide sequence ID" value="NZ_CP036433.1"/>
</dbReference>
<dbReference type="EMBL" id="CP036433">
    <property type="protein sequence ID" value="QDU93172.1"/>
    <property type="molecule type" value="Genomic_DNA"/>
</dbReference>
<proteinExistence type="predicted"/>
<gene>
    <name evidence="2" type="ORF">Pla8534_09510</name>
</gene>